<dbReference type="AlphaFoldDB" id="A0A7C1FIH6"/>
<dbReference type="EMBL" id="DSMG01000083">
    <property type="protein sequence ID" value="HDX31374.1"/>
    <property type="molecule type" value="Genomic_DNA"/>
</dbReference>
<reference evidence="1" key="1">
    <citation type="journal article" date="2020" name="mSystems">
        <title>Genome- and Community-Level Interaction Insights into Carbon Utilization and Element Cycling Functions of Hydrothermarchaeota in Hydrothermal Sediment.</title>
        <authorList>
            <person name="Zhou Z."/>
            <person name="Liu Y."/>
            <person name="Xu W."/>
            <person name="Pan J."/>
            <person name="Luo Z.H."/>
            <person name="Li M."/>
        </authorList>
    </citation>
    <scope>NUCLEOTIDE SEQUENCE [LARGE SCALE GENOMIC DNA]</scope>
    <source>
        <strain evidence="1">SpSt-289</strain>
    </source>
</reference>
<protein>
    <submittedName>
        <fullName evidence="1">Esterase</fullName>
    </submittedName>
</protein>
<comment type="caution">
    <text evidence="1">The sequence shown here is derived from an EMBL/GenBank/DDBJ whole genome shotgun (WGS) entry which is preliminary data.</text>
</comment>
<proteinExistence type="predicted"/>
<organism evidence="1">
    <name type="scientific">Caldilinea aerophila</name>
    <dbReference type="NCBI Taxonomy" id="133453"/>
    <lineage>
        <taxon>Bacteria</taxon>
        <taxon>Bacillati</taxon>
        <taxon>Chloroflexota</taxon>
        <taxon>Caldilineae</taxon>
        <taxon>Caldilineales</taxon>
        <taxon>Caldilineaceae</taxon>
        <taxon>Caldilinea</taxon>
    </lineage>
</organism>
<dbReference type="PANTHER" id="PTHR48098:SF3">
    <property type="entry name" value="IRON(III) ENTEROBACTIN ESTERASE"/>
    <property type="match status" value="1"/>
</dbReference>
<dbReference type="PANTHER" id="PTHR48098">
    <property type="entry name" value="ENTEROCHELIN ESTERASE-RELATED"/>
    <property type="match status" value="1"/>
</dbReference>
<accession>A0A7C1FIH6</accession>
<gene>
    <name evidence="1" type="ORF">ENQ20_07750</name>
</gene>
<evidence type="ECO:0000313" key="1">
    <source>
        <dbReference type="EMBL" id="HDX31374.1"/>
    </source>
</evidence>
<dbReference type="InterPro" id="IPR050583">
    <property type="entry name" value="Mycobacterial_A85_antigen"/>
</dbReference>
<sequence>MHREYHKWYSPRLNREMELLIFGHAGARVLVFPTSMGRFYEYEDRGMVANLADHLENGWLQLYCVDSVDGESFYNNWAHPAGKIWRHIQYEDYILNEVLPLSRSKNPNPFLIAHGCSFGAYHAVNIAFRHPHLFGRVLALSGKYDMSNFFGGYYDDNIYFNTPSHYVPNLHDPKQIEALRRMDIIIVVGKDDPNIENNRALSRALWEKGIPHAFREWDGWSHDWPYWKKMVRLYIGGHD</sequence>
<dbReference type="InterPro" id="IPR000801">
    <property type="entry name" value="Esterase-like"/>
</dbReference>
<dbReference type="InterPro" id="IPR029058">
    <property type="entry name" value="AB_hydrolase_fold"/>
</dbReference>
<dbReference type="Pfam" id="PF00756">
    <property type="entry name" value="Esterase"/>
    <property type="match status" value="1"/>
</dbReference>
<name>A0A7C1FIH6_9CHLR</name>
<dbReference type="SUPFAM" id="SSF53474">
    <property type="entry name" value="alpha/beta-Hydrolases"/>
    <property type="match status" value="1"/>
</dbReference>
<dbReference type="Gene3D" id="3.40.50.1820">
    <property type="entry name" value="alpha/beta hydrolase"/>
    <property type="match status" value="1"/>
</dbReference>